<comment type="caution">
    <text evidence="1">The sequence shown here is derived from an EMBL/GenBank/DDBJ whole genome shotgun (WGS) entry which is preliminary data.</text>
</comment>
<evidence type="ECO:0000313" key="2">
    <source>
        <dbReference type="Proteomes" id="UP000294887"/>
    </source>
</evidence>
<dbReference type="OrthoDB" id="5625447at2"/>
<gene>
    <name evidence="1" type="ORF">EV695_1817</name>
</gene>
<sequence length="92" mass="10328">MLNLQDIIGMCDCTEEEIAAVAMHEHVPDAVASELADYIIHGKDGIPKLRRIIKDDIEEAKRKGHDEQAAKLKEVLKHFIATHPLYLEKAKG</sequence>
<organism evidence="1 2">
    <name type="scientific">Cocleimonas flava</name>
    <dbReference type="NCBI Taxonomy" id="634765"/>
    <lineage>
        <taxon>Bacteria</taxon>
        <taxon>Pseudomonadati</taxon>
        <taxon>Pseudomonadota</taxon>
        <taxon>Gammaproteobacteria</taxon>
        <taxon>Thiotrichales</taxon>
        <taxon>Thiotrichaceae</taxon>
        <taxon>Cocleimonas</taxon>
    </lineage>
</organism>
<dbReference type="RefSeq" id="WP_131905598.1">
    <property type="nucleotide sequence ID" value="NZ_BAAAFU010000004.1"/>
</dbReference>
<dbReference type="AlphaFoldDB" id="A0A4R1F495"/>
<dbReference type="Proteomes" id="UP000294887">
    <property type="component" value="Unassembled WGS sequence"/>
</dbReference>
<reference evidence="1 2" key="1">
    <citation type="submission" date="2019-03" db="EMBL/GenBank/DDBJ databases">
        <title>Genomic Encyclopedia of Type Strains, Phase IV (KMG-IV): sequencing the most valuable type-strain genomes for metagenomic binning, comparative biology and taxonomic classification.</title>
        <authorList>
            <person name="Goeker M."/>
        </authorList>
    </citation>
    <scope>NUCLEOTIDE SEQUENCE [LARGE SCALE GENOMIC DNA]</scope>
    <source>
        <strain evidence="1 2">DSM 24830</strain>
    </source>
</reference>
<dbReference type="EMBL" id="SMFQ01000003">
    <property type="protein sequence ID" value="TCJ87309.1"/>
    <property type="molecule type" value="Genomic_DNA"/>
</dbReference>
<evidence type="ECO:0000313" key="1">
    <source>
        <dbReference type="EMBL" id="TCJ87309.1"/>
    </source>
</evidence>
<accession>A0A4R1F495</accession>
<proteinExistence type="predicted"/>
<keyword evidence="2" id="KW-1185">Reference proteome</keyword>
<protein>
    <submittedName>
        <fullName evidence="1">Uncharacterized protein</fullName>
    </submittedName>
</protein>
<name>A0A4R1F495_9GAMM</name>